<organism evidence="5 6">
    <name type="scientific">Haloferula helveola</name>
    <dbReference type="NCBI Taxonomy" id="490095"/>
    <lineage>
        <taxon>Bacteria</taxon>
        <taxon>Pseudomonadati</taxon>
        <taxon>Verrucomicrobiota</taxon>
        <taxon>Verrucomicrobiia</taxon>
        <taxon>Verrucomicrobiales</taxon>
        <taxon>Verrucomicrobiaceae</taxon>
        <taxon>Haloferula</taxon>
    </lineage>
</organism>
<keyword evidence="2" id="KW-0378">Hydrolase</keyword>
<dbReference type="PANTHER" id="PTHR31988:SF19">
    <property type="entry name" value="9-O-ACETYL-N-ACETYLNEURAMINIC ACID DEACETYLASE-RELATED"/>
    <property type="match status" value="1"/>
</dbReference>
<dbReference type="Gene3D" id="2.60.40.1220">
    <property type="match status" value="1"/>
</dbReference>
<evidence type="ECO:0000256" key="1">
    <source>
        <dbReference type="ARBA" id="ARBA00022729"/>
    </source>
</evidence>
<dbReference type="InterPro" id="IPR005181">
    <property type="entry name" value="SASA"/>
</dbReference>
<keyword evidence="1" id="KW-0732">Signal</keyword>
<feature type="domain" description="Sialate O-acetylesterase" evidence="3">
    <location>
        <begin position="43"/>
        <end position="295"/>
    </location>
</feature>
<dbReference type="InterPro" id="IPR052940">
    <property type="entry name" value="Carb_Esterase_6"/>
</dbReference>
<dbReference type="Gene3D" id="3.40.50.1110">
    <property type="entry name" value="SGNH hydrolase"/>
    <property type="match status" value="1"/>
</dbReference>
<evidence type="ECO:0000259" key="3">
    <source>
        <dbReference type="Pfam" id="PF03629"/>
    </source>
</evidence>
<dbReference type="InterPro" id="IPR014755">
    <property type="entry name" value="Cu-Rt/internalin_Ig-like"/>
</dbReference>
<protein>
    <recommendedName>
        <fullName evidence="7">Sialate O-acetylesterase domain-containing protein</fullName>
    </recommendedName>
</protein>
<name>A0ABM7RHX6_9BACT</name>
<evidence type="ECO:0000313" key="5">
    <source>
        <dbReference type="EMBL" id="BCX49247.1"/>
    </source>
</evidence>
<gene>
    <name evidence="5" type="ORF">HAHE_31550</name>
</gene>
<evidence type="ECO:0008006" key="7">
    <source>
        <dbReference type="Google" id="ProtNLM"/>
    </source>
</evidence>
<dbReference type="Pfam" id="PF13205">
    <property type="entry name" value="Big_5"/>
    <property type="match status" value="2"/>
</dbReference>
<dbReference type="InterPro" id="IPR036514">
    <property type="entry name" value="SGNH_hydro_sf"/>
</dbReference>
<proteinExistence type="predicted"/>
<sequence>MTPVFFLKMNKHLRESLTPACRLAAVAGFALVALTTSAFGAHYHVYLLGGQSNGNGRADAAQLTTPLDAAQTDVRFYWHRTQSVSNVGWILEDQWTDLAPGSGHGTGSPVYPKEFGCEVSFGRAMADAKPSDNIAIIKYTHGGTNLYSNWSASGTQYTTFVSTVQAGLAALTTAGHTYDLKGMLWQQGEADTGGSNADNYETNLTNLIARVRTDLFAGGPLPFLIGSLSDSQYSNITTVGSGPYKVRQAQETVAAADAAAGIVITDGYSTRLGDSIHLDHTAQVTLGQSFATLMLTFEGPDVSPPVISATSPADDATGVAANGDLVATFNEPIALVNGGTVTIRDLGPGADVVITLPDSRVIASGSDLIIDPSTDLAFENPYAIRISADAVADLAATPNLFGGIADDTTWNFITGTTEPVISELSPADDATGVAAGANLVLTFNEAVQKGSGGDIVIKENGGAVFETIPVTDARVAVSGSTVTVNPTGTFALGTGYHVQVADGAIEDLGGNPWSGISSADTTTWNFTTILPANAVGTSGVFDENTDATNAIDVENPPATLAAFKTAVQTAYDNDLGGVVDWETGVTANPSGGSASNNTLTAISAVFGSGSSRLLGITFDRTMELYTNDINGQVTVLSRQGASHNAVLPAGTSSSSVLFEMTLTGAEVTEVGAAMPSRSTFGAAGVDFRIAANFSGGGSSVLEDTIGNAKGADDTFFHFAAPGDQYITSLSIAYLDDNGQGLTDGQRRPILDDFGFIIRDAPPPPPPADVLTTGVFDENVEATNAIDIEIPASTLASFKTAVQTAFDNDLGGVIDWETGVTATPSSGGTANNTLDTVLEIGYGTGAGERLTITFDEPMELYTNNVAGQVSVLSQQGSFQNAIIPDDVNDVDYTMTFSGAVVTELGAAIPSRSTYMASGVDFRATASFSGGGSEVVDFTVGGTAGSGDTFLHFAAPGGESISSLSVVYLDDNGQGLTNGQRRPILDDLGFIAASAGETYANWIDEYPGVGGQTGVDDDPDGDGNGNGVENFFGTDPGEFSGGIIAGTVSGNTFTFSHPQGTLASDLDAVYTWSTDLLGFHGDGETHGGVTVDFATSTSVGITTVTATVTGSVDRIFVRAEVTLIE</sequence>
<dbReference type="InterPro" id="IPR032812">
    <property type="entry name" value="SbsA_Ig"/>
</dbReference>
<reference evidence="5 6" key="1">
    <citation type="submission" date="2021-06" db="EMBL/GenBank/DDBJ databases">
        <title>Complete genome of Haloferula helveola possessing various polysaccharide degrading enzymes.</title>
        <authorList>
            <person name="Takami H."/>
            <person name="Huang C."/>
            <person name="Hamasaki K."/>
        </authorList>
    </citation>
    <scope>NUCLEOTIDE SEQUENCE [LARGE SCALE GENOMIC DNA]</scope>
    <source>
        <strain evidence="5 6">CN-1</strain>
    </source>
</reference>
<evidence type="ECO:0000313" key="6">
    <source>
        <dbReference type="Proteomes" id="UP001374893"/>
    </source>
</evidence>
<accession>A0ABM7RHX6</accession>
<dbReference type="EMBL" id="AP024702">
    <property type="protein sequence ID" value="BCX49247.1"/>
    <property type="molecule type" value="Genomic_DNA"/>
</dbReference>
<feature type="domain" description="SbsA Ig-like" evidence="4">
    <location>
        <begin position="416"/>
        <end position="528"/>
    </location>
</feature>
<dbReference type="PANTHER" id="PTHR31988">
    <property type="entry name" value="ESTERASE, PUTATIVE (DUF303)-RELATED"/>
    <property type="match status" value="1"/>
</dbReference>
<dbReference type="Pfam" id="PF03629">
    <property type="entry name" value="SASA"/>
    <property type="match status" value="1"/>
</dbReference>
<keyword evidence="6" id="KW-1185">Reference proteome</keyword>
<dbReference type="Proteomes" id="UP001374893">
    <property type="component" value="Chromosome"/>
</dbReference>
<evidence type="ECO:0000256" key="2">
    <source>
        <dbReference type="ARBA" id="ARBA00022801"/>
    </source>
</evidence>
<dbReference type="SUPFAM" id="SSF52266">
    <property type="entry name" value="SGNH hydrolase"/>
    <property type="match status" value="1"/>
</dbReference>
<evidence type="ECO:0000259" key="4">
    <source>
        <dbReference type="Pfam" id="PF13205"/>
    </source>
</evidence>
<feature type="domain" description="SbsA Ig-like" evidence="4">
    <location>
        <begin position="301"/>
        <end position="414"/>
    </location>
</feature>